<dbReference type="InterPro" id="IPR001789">
    <property type="entry name" value="Sig_transdc_resp-reg_receiver"/>
</dbReference>
<evidence type="ECO:0000313" key="9">
    <source>
        <dbReference type="EMBL" id="OBY64408.1"/>
    </source>
</evidence>
<evidence type="ECO:0000256" key="4">
    <source>
        <dbReference type="ARBA" id="ARBA00022679"/>
    </source>
</evidence>
<dbReference type="RefSeq" id="WP_065319156.1">
    <property type="nucleotide sequence ID" value="NZ_CP017477.1"/>
</dbReference>
<dbReference type="PROSITE" id="PS50109">
    <property type="entry name" value="HIS_KIN"/>
    <property type="match status" value="1"/>
</dbReference>
<dbReference type="SMART" id="SM00388">
    <property type="entry name" value="HisKA"/>
    <property type="match status" value="1"/>
</dbReference>
<dbReference type="SUPFAM" id="SSF47384">
    <property type="entry name" value="Homodimeric domain of signal transducing histidine kinase"/>
    <property type="match status" value="1"/>
</dbReference>
<dbReference type="Pfam" id="PF02518">
    <property type="entry name" value="HATPase_c"/>
    <property type="match status" value="1"/>
</dbReference>
<dbReference type="CDD" id="cd16922">
    <property type="entry name" value="HATPase_EvgS-ArcB-TorS-like"/>
    <property type="match status" value="1"/>
</dbReference>
<evidence type="ECO:0000259" key="8">
    <source>
        <dbReference type="PROSITE" id="PS50110"/>
    </source>
</evidence>
<dbReference type="SUPFAM" id="SSF55874">
    <property type="entry name" value="ATPase domain of HSP90 chaperone/DNA topoisomerase II/histidine kinase"/>
    <property type="match status" value="1"/>
</dbReference>
<comment type="caution">
    <text evidence="9">The sequence shown here is derived from an EMBL/GenBank/DDBJ whole genome shotgun (WGS) entry which is preliminary data.</text>
</comment>
<dbReference type="InterPro" id="IPR005467">
    <property type="entry name" value="His_kinase_dom"/>
</dbReference>
<feature type="modified residue" description="4-aspartylphosphate" evidence="6">
    <location>
        <position position="439"/>
    </location>
</feature>
<dbReference type="PRINTS" id="PR00344">
    <property type="entry name" value="BCTRLSENSOR"/>
</dbReference>
<dbReference type="PROSITE" id="PS50110">
    <property type="entry name" value="RESPONSE_REGULATORY"/>
    <property type="match status" value="1"/>
</dbReference>
<keyword evidence="5" id="KW-0418">Kinase</keyword>
<dbReference type="GO" id="GO:0000155">
    <property type="term" value="F:phosphorelay sensor kinase activity"/>
    <property type="evidence" value="ECO:0007669"/>
    <property type="project" value="InterPro"/>
</dbReference>
<dbReference type="InterPro" id="IPR003594">
    <property type="entry name" value="HATPase_dom"/>
</dbReference>
<dbReference type="InterPro" id="IPR003661">
    <property type="entry name" value="HisK_dim/P_dom"/>
</dbReference>
<dbReference type="EMBL" id="LSFM01000022">
    <property type="protein sequence ID" value="OBY64408.1"/>
    <property type="molecule type" value="Genomic_DNA"/>
</dbReference>
<gene>
    <name evidence="9" type="ORF">LPB3_08460</name>
</gene>
<dbReference type="SMART" id="SM00448">
    <property type="entry name" value="REC"/>
    <property type="match status" value="1"/>
</dbReference>
<dbReference type="Gene3D" id="1.10.287.130">
    <property type="match status" value="1"/>
</dbReference>
<dbReference type="Pfam" id="PF00072">
    <property type="entry name" value="Response_reg"/>
    <property type="match status" value="1"/>
</dbReference>
<dbReference type="InterPro" id="IPR011006">
    <property type="entry name" value="CheY-like_superfamily"/>
</dbReference>
<evidence type="ECO:0000256" key="5">
    <source>
        <dbReference type="ARBA" id="ARBA00022777"/>
    </source>
</evidence>
<dbReference type="Proteomes" id="UP000092584">
    <property type="component" value="Unassembled WGS sequence"/>
</dbReference>
<dbReference type="AlphaFoldDB" id="A0A1B8TXR7"/>
<dbReference type="SMART" id="SM00387">
    <property type="entry name" value="HATPase_c"/>
    <property type="match status" value="1"/>
</dbReference>
<dbReference type="InterPro" id="IPR004358">
    <property type="entry name" value="Sig_transdc_His_kin-like_C"/>
</dbReference>
<accession>A0A1B8TXR7</accession>
<dbReference type="PANTHER" id="PTHR43047:SF64">
    <property type="entry name" value="HISTIDINE KINASE CONTAINING CHEY-HOMOLOGOUS RECEIVER DOMAIN AND PAS DOMAIN-RELATED"/>
    <property type="match status" value="1"/>
</dbReference>
<comment type="catalytic activity">
    <reaction evidence="1">
        <text>ATP + protein L-histidine = ADP + protein N-phospho-L-histidine.</text>
        <dbReference type="EC" id="2.7.13.3"/>
    </reaction>
</comment>
<protein>
    <recommendedName>
        <fullName evidence="2">histidine kinase</fullName>
        <ecNumber evidence="2">2.7.13.3</ecNumber>
    </recommendedName>
</protein>
<feature type="domain" description="Response regulatory" evidence="8">
    <location>
        <begin position="390"/>
        <end position="506"/>
    </location>
</feature>
<reference evidence="10" key="1">
    <citation type="submission" date="2016-02" db="EMBL/GenBank/DDBJ databases">
        <authorList>
            <person name="Shin S.-K."/>
            <person name="Yi H."/>
            <person name="Kim E."/>
        </authorList>
    </citation>
    <scope>NUCLEOTIDE SEQUENCE [LARGE SCALE GENOMIC DNA]</scope>
    <source>
        <strain evidence="10">LPB0003</strain>
    </source>
</reference>
<keyword evidence="10" id="KW-1185">Reference proteome</keyword>
<keyword evidence="4" id="KW-0808">Transferase</keyword>
<evidence type="ECO:0000313" key="10">
    <source>
        <dbReference type="Proteomes" id="UP000092584"/>
    </source>
</evidence>
<dbReference type="InterPro" id="IPR036097">
    <property type="entry name" value="HisK_dim/P_sf"/>
</dbReference>
<keyword evidence="3 6" id="KW-0597">Phosphoprotein</keyword>
<sequence length="506" mass="57117">MTPAKIENVFLELTTNQQGIIKKILAGKFAIEDFVVETSIFETCPFLFGTLESLPEKESFLMEGMMINSKENEYNVDLELFKDADEFTILIHNRTSVYKIVKELNQNRNDLFFMKREISEKNKELAILRKASDKANEEKSRFLAIMSHEVRNPLNTILGYTKMIAEEDLSGKVKEYVSYLALSGKNLKVIVDDILDLSRIEAGKLELALEEINVNQVVKSNFVNFKNQHKNELIALDISMSDAIPATLIGDGVRVNQILANLMNNALKFTKKGKVSIQTEIISENKKTAEIRFKITDTGRGMTEEQTVKIFEEYRQTELDDNRVFGGAGLGLSIVKRLVSAMNGSITVASELNVGSTFSVEIPFKKALKTAKKPLVENEKLTLQSLKGKRILLADDDLLNQKITAHILNKEDVIITVVKNGLEALEILNTQDFDVALLDINMPEITGDTLIQQKATFKKNNKIPFLALTGNATQEHKENYLNLGFTDVIFKPYKFDELIGKIERCF</sequence>
<evidence type="ECO:0000259" key="7">
    <source>
        <dbReference type="PROSITE" id="PS50109"/>
    </source>
</evidence>
<organism evidence="9 10">
    <name type="scientific">Polaribacter vadi</name>
    <dbReference type="NCBI Taxonomy" id="1774273"/>
    <lineage>
        <taxon>Bacteria</taxon>
        <taxon>Pseudomonadati</taxon>
        <taxon>Bacteroidota</taxon>
        <taxon>Flavobacteriia</taxon>
        <taxon>Flavobacteriales</taxon>
        <taxon>Flavobacteriaceae</taxon>
    </lineage>
</organism>
<evidence type="ECO:0000256" key="3">
    <source>
        <dbReference type="ARBA" id="ARBA00022553"/>
    </source>
</evidence>
<dbReference type="SUPFAM" id="SSF52172">
    <property type="entry name" value="CheY-like"/>
    <property type="match status" value="1"/>
</dbReference>
<dbReference type="CDD" id="cd17546">
    <property type="entry name" value="REC_hyHK_CKI1_RcsC-like"/>
    <property type="match status" value="1"/>
</dbReference>
<dbReference type="Gene3D" id="3.30.565.10">
    <property type="entry name" value="Histidine kinase-like ATPase, C-terminal domain"/>
    <property type="match status" value="1"/>
</dbReference>
<evidence type="ECO:0000256" key="6">
    <source>
        <dbReference type="PROSITE-ProRule" id="PRU00169"/>
    </source>
</evidence>
<evidence type="ECO:0000256" key="2">
    <source>
        <dbReference type="ARBA" id="ARBA00012438"/>
    </source>
</evidence>
<dbReference type="InterPro" id="IPR036890">
    <property type="entry name" value="HATPase_C_sf"/>
</dbReference>
<name>A0A1B8TXR7_9FLAO</name>
<dbReference type="Gene3D" id="3.40.50.2300">
    <property type="match status" value="1"/>
</dbReference>
<dbReference type="KEGG" id="pob:LPB03_04035"/>
<feature type="domain" description="Histidine kinase" evidence="7">
    <location>
        <begin position="145"/>
        <end position="366"/>
    </location>
</feature>
<dbReference type="OrthoDB" id="9811889at2"/>
<evidence type="ECO:0000256" key="1">
    <source>
        <dbReference type="ARBA" id="ARBA00000085"/>
    </source>
</evidence>
<dbReference type="PANTHER" id="PTHR43047">
    <property type="entry name" value="TWO-COMPONENT HISTIDINE PROTEIN KINASE"/>
    <property type="match status" value="1"/>
</dbReference>
<dbReference type="STRING" id="1774273.LPB03_04035"/>
<dbReference type="CDD" id="cd00082">
    <property type="entry name" value="HisKA"/>
    <property type="match status" value="1"/>
</dbReference>
<dbReference type="Pfam" id="PF00512">
    <property type="entry name" value="HisKA"/>
    <property type="match status" value="1"/>
</dbReference>
<proteinExistence type="predicted"/>
<dbReference type="EC" id="2.7.13.3" evidence="2"/>
<dbReference type="FunFam" id="3.30.565.10:FF:000010">
    <property type="entry name" value="Sensor histidine kinase RcsC"/>
    <property type="match status" value="1"/>
</dbReference>